<organism evidence="3 4">
    <name type="scientific">Capnocytophaga gingivalis</name>
    <dbReference type="NCBI Taxonomy" id="1017"/>
    <lineage>
        <taxon>Bacteria</taxon>
        <taxon>Pseudomonadati</taxon>
        <taxon>Bacteroidota</taxon>
        <taxon>Flavobacteriia</taxon>
        <taxon>Flavobacteriales</taxon>
        <taxon>Flavobacteriaceae</taxon>
        <taxon>Capnocytophaga</taxon>
    </lineage>
</organism>
<protein>
    <submittedName>
        <fullName evidence="3">Glycosyltransferase</fullName>
        <ecNumber evidence="3">2.4.-.-</ecNumber>
    </submittedName>
</protein>
<keyword evidence="3" id="KW-0328">Glycosyltransferase</keyword>
<dbReference type="PANTHER" id="PTHR46401:SF2">
    <property type="entry name" value="GLYCOSYLTRANSFERASE WBBK-RELATED"/>
    <property type="match status" value="1"/>
</dbReference>
<dbReference type="PANTHER" id="PTHR46401">
    <property type="entry name" value="GLYCOSYLTRANSFERASE WBBK-RELATED"/>
    <property type="match status" value="1"/>
</dbReference>
<evidence type="ECO:0000259" key="2">
    <source>
        <dbReference type="Pfam" id="PF00534"/>
    </source>
</evidence>
<dbReference type="GO" id="GO:0016757">
    <property type="term" value="F:glycosyltransferase activity"/>
    <property type="evidence" value="ECO:0007669"/>
    <property type="project" value="UniProtKB-KW"/>
</dbReference>
<name>A0ABU5ZDP2_9FLAO</name>
<sequence>MKPKIYFVCPNNKFISGGVKQIYRQVEILNKNGITSYVLLEGKSKQRWFDNQASITYSPYLFKILKYKLQDRKIGLTEKIKLWFLKKKSVCIEENAILVFPEIYGDKIDKIFPGIKKVIFNQNCYYTFNQYAMDKDYEQTPYHNKDILATIVVSEDSQAYLSYTFPTIKIYRTTIGIPHSIFNYSDKKERQICFMPRKLKEDVIQVLHILKQRGVLGNWKLVPIDNKTEIEVAEIMKRSIFFLSFNHREGFGLPPVEAMSCGCYVIGYHGEAGREYLKTDFSTPVENGNIVAYAQEVEKAIALYEKEPEIILTKGKMASEYVQATYSIEIEERETIKIWDSILKLAING</sequence>
<accession>A0ABU5ZDP2</accession>
<feature type="domain" description="Glycosyl transferase family 1" evidence="2">
    <location>
        <begin position="231"/>
        <end position="306"/>
    </location>
</feature>
<dbReference type="Pfam" id="PF00534">
    <property type="entry name" value="Glycos_transf_1"/>
    <property type="match status" value="1"/>
</dbReference>
<comment type="caution">
    <text evidence="3">The sequence shown here is derived from an EMBL/GenBank/DDBJ whole genome shotgun (WGS) entry which is preliminary data.</text>
</comment>
<keyword evidence="1 3" id="KW-0808">Transferase</keyword>
<dbReference type="Proteomes" id="UP001311730">
    <property type="component" value="Unassembled WGS sequence"/>
</dbReference>
<dbReference type="Gene3D" id="3.40.50.2000">
    <property type="entry name" value="Glycogen Phosphorylase B"/>
    <property type="match status" value="1"/>
</dbReference>
<gene>
    <name evidence="3" type="ORF">VJJ08_11200</name>
</gene>
<evidence type="ECO:0000313" key="3">
    <source>
        <dbReference type="EMBL" id="MEB3075852.1"/>
    </source>
</evidence>
<dbReference type="SUPFAM" id="SSF53756">
    <property type="entry name" value="UDP-Glycosyltransferase/glycogen phosphorylase"/>
    <property type="match status" value="1"/>
</dbReference>
<dbReference type="InterPro" id="IPR001296">
    <property type="entry name" value="Glyco_trans_1"/>
</dbReference>
<keyword evidence="4" id="KW-1185">Reference proteome</keyword>
<reference evidence="3 4" key="1">
    <citation type="submission" date="2023-12" db="EMBL/GenBank/DDBJ databases">
        <title>Genomic sequences of Capnocytophaga and Parvimonas strains.</title>
        <authorList>
            <person name="Watt R.M."/>
            <person name="Wang M."/>
            <person name="Yang T."/>
            <person name="Tong W.M."/>
        </authorList>
    </citation>
    <scope>NUCLEOTIDE SEQUENCE [LARGE SCALE GENOMIC DNA]</scope>
    <source>
        <strain evidence="3 4">CCUG 13096</strain>
    </source>
</reference>
<dbReference type="EC" id="2.4.-.-" evidence="3"/>
<evidence type="ECO:0000256" key="1">
    <source>
        <dbReference type="ARBA" id="ARBA00022679"/>
    </source>
</evidence>
<evidence type="ECO:0000313" key="4">
    <source>
        <dbReference type="Proteomes" id="UP001311730"/>
    </source>
</evidence>
<proteinExistence type="predicted"/>
<dbReference type="EMBL" id="JAYKBW010000013">
    <property type="protein sequence ID" value="MEB3075852.1"/>
    <property type="molecule type" value="Genomic_DNA"/>
</dbReference>
<dbReference type="RefSeq" id="WP_323983975.1">
    <property type="nucleotide sequence ID" value="NZ_JAYKBW010000013.1"/>
</dbReference>